<evidence type="ECO:0000256" key="2">
    <source>
        <dbReference type="ARBA" id="ARBA00022448"/>
    </source>
</evidence>
<dbReference type="AlphaFoldDB" id="A0AAV9IT89"/>
<dbReference type="InterPro" id="IPR035463">
    <property type="entry name" value="Pex13"/>
</dbReference>
<dbReference type="EMBL" id="JANCYW010000004">
    <property type="protein sequence ID" value="KAK4535320.1"/>
    <property type="molecule type" value="Genomic_DNA"/>
</dbReference>
<comment type="subcellular location">
    <subcellularLocation>
        <location evidence="10">Peroxisome membrane</location>
    </subcellularLocation>
</comment>
<evidence type="ECO:0000256" key="3">
    <source>
        <dbReference type="ARBA" id="ARBA00022692"/>
    </source>
</evidence>
<dbReference type="Pfam" id="PF04088">
    <property type="entry name" value="Peroxin-13_N"/>
    <property type="match status" value="1"/>
</dbReference>
<name>A0AAV9IT89_CYACA</name>
<evidence type="ECO:0000256" key="6">
    <source>
        <dbReference type="ARBA" id="ARBA00023010"/>
    </source>
</evidence>
<gene>
    <name evidence="13" type="ORF">CDCA_CDCA04G1345</name>
</gene>
<keyword evidence="14" id="KW-1185">Reference proteome</keyword>
<evidence type="ECO:0000313" key="14">
    <source>
        <dbReference type="Proteomes" id="UP001301350"/>
    </source>
</evidence>
<keyword evidence="5" id="KW-1133">Transmembrane helix</keyword>
<evidence type="ECO:0000256" key="4">
    <source>
        <dbReference type="ARBA" id="ARBA00022927"/>
    </source>
</evidence>
<sequence>MSVPGTQPGAATSTPADSSAANAAANAVAPGAYMPGGMGYGYGHGSFYGPGGYGGLGSGLYGGYTGLMSRFGAYNGMGGYGNGAPTLDGTGAGAAGVLQSVMAPGQSAMASLQQLMHTIARFTGIMEENMRNVHIIFDSVFGLVYNLGFLREELRSVFTGVQPKSWLMQLLRKILGVWRVALLVALSPLIGRFSPVAWLLKALGLAPSPAAEANAEAGPSADQALEDVEDDDDEIHVRDEEQGDTARPAPSRRRSDAERTFL</sequence>
<evidence type="ECO:0000256" key="10">
    <source>
        <dbReference type="ARBA" id="ARBA00046271"/>
    </source>
</evidence>
<feature type="compositionally biased region" description="Basic and acidic residues" evidence="11">
    <location>
        <begin position="253"/>
        <end position="262"/>
    </location>
</feature>
<keyword evidence="4" id="KW-0653">Protein transport</keyword>
<comment type="similarity">
    <text evidence="1">Belongs to the peroxin-13 family.</text>
</comment>
<evidence type="ECO:0000313" key="13">
    <source>
        <dbReference type="EMBL" id="KAK4535320.1"/>
    </source>
</evidence>
<evidence type="ECO:0000256" key="8">
    <source>
        <dbReference type="ARBA" id="ARBA00023140"/>
    </source>
</evidence>
<dbReference type="Proteomes" id="UP001301350">
    <property type="component" value="Unassembled WGS sequence"/>
</dbReference>
<keyword evidence="8" id="KW-0576">Peroxisome</keyword>
<feature type="compositionally biased region" description="Low complexity" evidence="11">
    <location>
        <begin position="212"/>
        <end position="221"/>
    </location>
</feature>
<keyword evidence="3" id="KW-0812">Transmembrane</keyword>
<proteinExistence type="inferred from homology"/>
<dbReference type="GO" id="GO:0016560">
    <property type="term" value="P:protein import into peroxisome matrix, docking"/>
    <property type="evidence" value="ECO:0007669"/>
    <property type="project" value="InterPro"/>
</dbReference>
<reference evidence="13 14" key="1">
    <citation type="submission" date="2022-07" db="EMBL/GenBank/DDBJ databases">
        <title>Genome-wide signatures of adaptation to extreme environments.</title>
        <authorList>
            <person name="Cho C.H."/>
            <person name="Yoon H.S."/>
        </authorList>
    </citation>
    <scope>NUCLEOTIDE SEQUENCE [LARGE SCALE GENOMIC DNA]</scope>
    <source>
        <strain evidence="13 14">DBV 063 E5</strain>
    </source>
</reference>
<dbReference type="GO" id="GO:0005778">
    <property type="term" value="C:peroxisomal membrane"/>
    <property type="evidence" value="ECO:0007669"/>
    <property type="project" value="UniProtKB-SubCell"/>
</dbReference>
<evidence type="ECO:0000256" key="9">
    <source>
        <dbReference type="ARBA" id="ARBA00029693"/>
    </source>
</evidence>
<evidence type="ECO:0000259" key="12">
    <source>
        <dbReference type="Pfam" id="PF04088"/>
    </source>
</evidence>
<protein>
    <recommendedName>
        <fullName evidence="9">Peroxin-13</fullName>
    </recommendedName>
</protein>
<keyword evidence="6" id="KW-0811">Translocation</keyword>
<dbReference type="PANTHER" id="PTHR19332:SF1">
    <property type="entry name" value="PEROXISOMAL MEMBRANE PROTEIN PEX13"/>
    <property type="match status" value="1"/>
</dbReference>
<evidence type="ECO:0000256" key="7">
    <source>
        <dbReference type="ARBA" id="ARBA00023136"/>
    </source>
</evidence>
<feature type="region of interest" description="Disordered" evidence="11">
    <location>
        <begin position="212"/>
        <end position="262"/>
    </location>
</feature>
<evidence type="ECO:0000256" key="5">
    <source>
        <dbReference type="ARBA" id="ARBA00022989"/>
    </source>
</evidence>
<dbReference type="InterPro" id="IPR007223">
    <property type="entry name" value="Peroxin-13_N"/>
</dbReference>
<organism evidence="13 14">
    <name type="scientific">Cyanidium caldarium</name>
    <name type="common">Red alga</name>
    <dbReference type="NCBI Taxonomy" id="2771"/>
    <lineage>
        <taxon>Eukaryota</taxon>
        <taxon>Rhodophyta</taxon>
        <taxon>Bangiophyceae</taxon>
        <taxon>Cyanidiales</taxon>
        <taxon>Cyanidiaceae</taxon>
        <taxon>Cyanidium</taxon>
    </lineage>
</organism>
<dbReference type="PANTHER" id="PTHR19332">
    <property type="entry name" value="PEROXISOMAL MEMBRANE PROTEIN PEX13"/>
    <property type="match status" value="1"/>
</dbReference>
<accession>A0AAV9IT89</accession>
<evidence type="ECO:0000256" key="1">
    <source>
        <dbReference type="ARBA" id="ARBA00006033"/>
    </source>
</evidence>
<keyword evidence="7" id="KW-0472">Membrane</keyword>
<keyword evidence="2" id="KW-0813">Transport</keyword>
<comment type="caution">
    <text evidence="13">The sequence shown here is derived from an EMBL/GenBank/DDBJ whole genome shotgun (WGS) entry which is preliminary data.</text>
</comment>
<evidence type="ECO:0000256" key="11">
    <source>
        <dbReference type="SAM" id="MobiDB-lite"/>
    </source>
</evidence>
<dbReference type="GO" id="GO:1990429">
    <property type="term" value="C:peroxisomal importomer complex"/>
    <property type="evidence" value="ECO:0007669"/>
    <property type="project" value="TreeGrafter"/>
</dbReference>
<feature type="compositionally biased region" description="Acidic residues" evidence="11">
    <location>
        <begin position="224"/>
        <end position="234"/>
    </location>
</feature>
<feature type="domain" description="Peroxin 13 N-terminal" evidence="12">
    <location>
        <begin position="98"/>
        <end position="178"/>
    </location>
</feature>